<dbReference type="CDD" id="cd14014">
    <property type="entry name" value="STKc_PknB_like"/>
    <property type="match status" value="1"/>
</dbReference>
<organism evidence="9 10">
    <name type="scientific">Anaerolinea thermolimosa</name>
    <dbReference type="NCBI Taxonomy" id="229919"/>
    <lineage>
        <taxon>Bacteria</taxon>
        <taxon>Bacillati</taxon>
        <taxon>Chloroflexota</taxon>
        <taxon>Anaerolineae</taxon>
        <taxon>Anaerolineales</taxon>
        <taxon>Anaerolineaceae</taxon>
        <taxon>Anaerolinea</taxon>
    </lineage>
</organism>
<evidence type="ECO:0000256" key="7">
    <source>
        <dbReference type="SAM" id="MobiDB-lite"/>
    </source>
</evidence>
<evidence type="ECO:0000256" key="3">
    <source>
        <dbReference type="ARBA" id="ARBA00022741"/>
    </source>
</evidence>
<feature type="region of interest" description="Disordered" evidence="7">
    <location>
        <begin position="279"/>
        <end position="316"/>
    </location>
</feature>
<feature type="domain" description="Protein kinase" evidence="8">
    <location>
        <begin position="13"/>
        <end position="265"/>
    </location>
</feature>
<feature type="binding site" evidence="6">
    <location>
        <position position="42"/>
    </location>
    <ligand>
        <name>ATP</name>
        <dbReference type="ChEBI" id="CHEBI:30616"/>
    </ligand>
</feature>
<dbReference type="GO" id="GO:0004674">
    <property type="term" value="F:protein serine/threonine kinase activity"/>
    <property type="evidence" value="ECO:0007669"/>
    <property type="project" value="UniProtKB-EC"/>
</dbReference>
<dbReference type="PANTHER" id="PTHR43289">
    <property type="entry name" value="MITOGEN-ACTIVATED PROTEIN KINASE KINASE KINASE 20-RELATED"/>
    <property type="match status" value="1"/>
</dbReference>
<keyword evidence="2" id="KW-0808">Transferase</keyword>
<dbReference type="PROSITE" id="PS00107">
    <property type="entry name" value="PROTEIN_KINASE_ATP"/>
    <property type="match status" value="1"/>
</dbReference>
<evidence type="ECO:0000256" key="4">
    <source>
        <dbReference type="ARBA" id="ARBA00022777"/>
    </source>
</evidence>
<dbReference type="EMBL" id="DPBP01000028">
    <property type="protein sequence ID" value="HCE17545.1"/>
    <property type="molecule type" value="Genomic_DNA"/>
</dbReference>
<evidence type="ECO:0000313" key="10">
    <source>
        <dbReference type="Proteomes" id="UP000264141"/>
    </source>
</evidence>
<dbReference type="SUPFAM" id="SSF82171">
    <property type="entry name" value="DPP6 N-terminal domain-like"/>
    <property type="match status" value="1"/>
</dbReference>
<dbReference type="Gene3D" id="2.120.10.30">
    <property type="entry name" value="TolB, C-terminal domain"/>
    <property type="match status" value="3"/>
</dbReference>
<dbReference type="InterPro" id="IPR000719">
    <property type="entry name" value="Prot_kinase_dom"/>
</dbReference>
<evidence type="ECO:0000256" key="1">
    <source>
        <dbReference type="ARBA" id="ARBA00012513"/>
    </source>
</evidence>
<keyword evidence="4" id="KW-0418">Kinase</keyword>
<accession>A0A3D1JH51</accession>
<dbReference type="InterPro" id="IPR011042">
    <property type="entry name" value="6-blade_b-propeller_TolB-like"/>
</dbReference>
<dbReference type="STRING" id="229919.GCA_001050195_01776"/>
<dbReference type="SUPFAM" id="SSF56112">
    <property type="entry name" value="Protein kinase-like (PK-like)"/>
    <property type="match status" value="1"/>
</dbReference>
<dbReference type="Pfam" id="PF07676">
    <property type="entry name" value="PD40"/>
    <property type="match status" value="3"/>
</dbReference>
<protein>
    <recommendedName>
        <fullName evidence="1">non-specific serine/threonine protein kinase</fullName>
        <ecNumber evidence="1">2.7.11.1</ecNumber>
    </recommendedName>
</protein>
<dbReference type="PROSITE" id="PS50011">
    <property type="entry name" value="PROTEIN_KINASE_DOM"/>
    <property type="match status" value="1"/>
</dbReference>
<keyword evidence="5 6" id="KW-0067">ATP-binding</keyword>
<reference evidence="9 10" key="1">
    <citation type="journal article" date="2018" name="Nat. Biotechnol.">
        <title>A standardized bacterial taxonomy based on genome phylogeny substantially revises the tree of life.</title>
        <authorList>
            <person name="Parks D.H."/>
            <person name="Chuvochina M."/>
            <person name="Waite D.W."/>
            <person name="Rinke C."/>
            <person name="Skarshewski A."/>
            <person name="Chaumeil P.A."/>
            <person name="Hugenholtz P."/>
        </authorList>
    </citation>
    <scope>NUCLEOTIDE SEQUENCE [LARGE SCALE GENOMIC DNA]</scope>
    <source>
        <strain evidence="9">UBA8781</strain>
    </source>
</reference>
<dbReference type="InterPro" id="IPR017441">
    <property type="entry name" value="Protein_kinase_ATP_BS"/>
</dbReference>
<feature type="region of interest" description="Disordered" evidence="7">
    <location>
        <begin position="362"/>
        <end position="413"/>
    </location>
</feature>
<dbReference type="AlphaFoldDB" id="A0A3D1JH51"/>
<evidence type="ECO:0000313" key="9">
    <source>
        <dbReference type="EMBL" id="HCE17545.1"/>
    </source>
</evidence>
<dbReference type="Pfam" id="PF00069">
    <property type="entry name" value="Pkinase"/>
    <property type="match status" value="1"/>
</dbReference>
<evidence type="ECO:0000259" key="8">
    <source>
        <dbReference type="PROSITE" id="PS50011"/>
    </source>
</evidence>
<feature type="compositionally biased region" description="Polar residues" evidence="7">
    <location>
        <begin position="390"/>
        <end position="413"/>
    </location>
</feature>
<dbReference type="InterPro" id="IPR011009">
    <property type="entry name" value="Kinase-like_dom_sf"/>
</dbReference>
<proteinExistence type="predicted"/>
<dbReference type="InterPro" id="IPR011659">
    <property type="entry name" value="WD40"/>
</dbReference>
<dbReference type="Gene3D" id="3.30.200.20">
    <property type="entry name" value="Phosphorylase Kinase, domain 1"/>
    <property type="match status" value="1"/>
</dbReference>
<feature type="compositionally biased region" description="Basic residues" evidence="7">
    <location>
        <begin position="305"/>
        <end position="316"/>
    </location>
</feature>
<dbReference type="EC" id="2.7.11.1" evidence="1"/>
<gene>
    <name evidence="9" type="ORF">DEQ80_06770</name>
</gene>
<dbReference type="RefSeq" id="WP_062192333.1">
    <property type="nucleotide sequence ID" value="NZ_DF967965.1"/>
</dbReference>
<name>A0A3D1JH51_9CHLR</name>
<dbReference type="OrthoDB" id="9785148at2"/>
<dbReference type="Gene3D" id="1.10.510.10">
    <property type="entry name" value="Transferase(Phosphotransferase) domain 1"/>
    <property type="match status" value="1"/>
</dbReference>
<dbReference type="PANTHER" id="PTHR43289:SF6">
    <property type="entry name" value="SERINE_THREONINE-PROTEIN KINASE NEKL-3"/>
    <property type="match status" value="1"/>
</dbReference>
<comment type="caution">
    <text evidence="9">The sequence shown here is derived from an EMBL/GenBank/DDBJ whole genome shotgun (WGS) entry which is preliminary data.</text>
</comment>
<evidence type="ECO:0000256" key="5">
    <source>
        <dbReference type="ARBA" id="ARBA00022840"/>
    </source>
</evidence>
<dbReference type="GO" id="GO:0005524">
    <property type="term" value="F:ATP binding"/>
    <property type="evidence" value="ECO:0007669"/>
    <property type="project" value="UniProtKB-UniRule"/>
</dbReference>
<evidence type="ECO:0000256" key="2">
    <source>
        <dbReference type="ARBA" id="ARBA00022679"/>
    </source>
</evidence>
<dbReference type="SMART" id="SM00220">
    <property type="entry name" value="S_TKc"/>
    <property type="match status" value="1"/>
</dbReference>
<feature type="compositionally biased region" description="Low complexity" evidence="7">
    <location>
        <begin position="373"/>
        <end position="389"/>
    </location>
</feature>
<sequence>MPLAPGTLLNHRYRIVSILGQGGMGAVYRATDIHLDISVAVKENLFLTDEYSRQFQREASILASLRHPGLPHVTDYFILENQGQYLVMDYIEGEDLRQRLERTGPLPEKEAILIGISVCEALDYLHTRTPPIIHRDLKPGNIKVTADGQAVLVDFGLAKILQGGQATLTGARAMTPGYSPPEQYGTASTDARSDIYSLGATLYAALTGVIPEDGLNRMTGKAEMTDLRVLNPKVSRRLAEVIHRALEVDPEDRFQSAREFREALIACSEMAALFRERPTISPPPPDFFGSPEGEMAGNGGQGMRLKSRPSSRRRRKSSPWLMFPLMALIVAGAYIALQLQPNLPQTVLAYFTAPTAYLPVIPSETPFSPPESPTSQPSSEPTPSFEPTSNPVVQPQITPSPTETAVPSLTPTATPLGGGISEIAFASKRTGMMQIWSIGANGKGLRQITNMQDGACQPAWSPDGQRLAFISPCLNKREIYDGSSIYIINADGTGLTPLPASPEGDFDPAWSPDGTRIAFTSLRTGRASIFTIDLKTLAVKEISQSRFADVQPSWSPNSHQIAFVRKIVFGQIWIMDDEGNSQVQFSPNGEFNNFSPVWSRDGQVIFYNQIVGGSKVPNLVGMRYEDRLTYREFRIPANPEVNIGPVGSVSVSPDGFWLAYEGWPDGDNHDIYLMTINGANITRLTTDPAFEFGPSWRPSPQSVP</sequence>
<dbReference type="Proteomes" id="UP000264141">
    <property type="component" value="Unassembled WGS sequence"/>
</dbReference>
<evidence type="ECO:0000256" key="6">
    <source>
        <dbReference type="PROSITE-ProRule" id="PRU10141"/>
    </source>
</evidence>
<keyword evidence="3 6" id="KW-0547">Nucleotide-binding</keyword>